<proteinExistence type="inferred from homology"/>
<dbReference type="Gene3D" id="2.60.120.10">
    <property type="entry name" value="Jelly Rolls"/>
    <property type="match status" value="1"/>
</dbReference>
<comment type="similarity">
    <text evidence="2">Belongs to the archaeal-type GPI family.</text>
</comment>
<organism evidence="8 11">
    <name type="scientific">Thermoproteota archaeon</name>
    <dbReference type="NCBI Taxonomy" id="2056631"/>
    <lineage>
        <taxon>Archaea</taxon>
        <taxon>Thermoproteota</taxon>
    </lineage>
</organism>
<dbReference type="InterPro" id="IPR014710">
    <property type="entry name" value="RmlC-like_jellyroll"/>
</dbReference>
<comment type="catalytic activity">
    <reaction evidence="6">
        <text>alpha-D-glucose 6-phosphate = beta-D-fructose 6-phosphate</text>
        <dbReference type="Rhea" id="RHEA:11816"/>
        <dbReference type="ChEBI" id="CHEBI:57634"/>
        <dbReference type="ChEBI" id="CHEBI:58225"/>
        <dbReference type="EC" id="5.3.1.9"/>
    </reaction>
</comment>
<comment type="pathway">
    <text evidence="1">Carbohydrate degradation; glycolysis; D-glyceraldehyde 3-phosphate and glycerone phosphate from D-glucose: step 2/4.</text>
</comment>
<dbReference type="InterPro" id="IPR011051">
    <property type="entry name" value="RmlC_Cupin_sf"/>
</dbReference>
<dbReference type="EMBL" id="QMQX01000001">
    <property type="protein sequence ID" value="RLE53801.1"/>
    <property type="molecule type" value="Genomic_DNA"/>
</dbReference>
<evidence type="ECO:0000256" key="1">
    <source>
        <dbReference type="ARBA" id="ARBA00004926"/>
    </source>
</evidence>
<evidence type="ECO:0000313" key="11">
    <source>
        <dbReference type="Proteomes" id="UP000278475"/>
    </source>
</evidence>
<dbReference type="AlphaFoldDB" id="A0A497EU65"/>
<keyword evidence="4" id="KW-0312">Gluconeogenesis</keyword>
<name>A0A497EU65_9CREN</name>
<feature type="domain" description="Glucose-6-phosphate isomerase prokaryote" evidence="7">
    <location>
        <begin position="15"/>
        <end position="167"/>
    </location>
</feature>
<dbReference type="GO" id="GO:0006094">
    <property type="term" value="P:gluconeogenesis"/>
    <property type="evidence" value="ECO:0007669"/>
    <property type="project" value="UniProtKB-KW"/>
</dbReference>
<dbReference type="UniPathway" id="UPA00109">
    <property type="reaction ID" value="UER00181"/>
</dbReference>
<dbReference type="Proteomes" id="UP000278475">
    <property type="component" value="Unassembled WGS sequence"/>
</dbReference>
<dbReference type="Pfam" id="PF06560">
    <property type="entry name" value="GPI"/>
    <property type="match status" value="1"/>
</dbReference>
<dbReference type="InterPro" id="IPR010551">
    <property type="entry name" value="G6P_isomerase_prok"/>
</dbReference>
<evidence type="ECO:0000256" key="5">
    <source>
        <dbReference type="ARBA" id="ARBA00023152"/>
    </source>
</evidence>
<dbReference type="SUPFAM" id="SSF51182">
    <property type="entry name" value="RmlC-like cupins"/>
    <property type="match status" value="1"/>
</dbReference>
<sequence>MLEVLYDASFVQKADLNQPLYFMYRDIARPEDRQLFIEIQLRYDVTIMLPTTLGLEYNKTLGHYHPKASGNLTYMEVYEVLHGKAHYLLQKVSNNEVLDVVLVEASEGDKIVIPSGYGHITINPSTNDCLVMSNLVCRSFKSIYGPIKKLRGGAYYELTTGELIPNNNYVVRGIKRCKAENSFTLKFNGRDLYSLFIERPDSFLFLKDPSRYQQTP</sequence>
<gene>
    <name evidence="8" type="ORF">DRJ31_01215</name>
    <name evidence="9" type="ORF">DRJ33_00090</name>
</gene>
<keyword evidence="5" id="KW-0324">Glycolysis</keyword>
<dbReference type="GO" id="GO:0004347">
    <property type="term" value="F:glucose-6-phosphate isomerase activity"/>
    <property type="evidence" value="ECO:0007669"/>
    <property type="project" value="UniProtKB-EC"/>
</dbReference>
<evidence type="ECO:0000313" key="10">
    <source>
        <dbReference type="Proteomes" id="UP000272051"/>
    </source>
</evidence>
<evidence type="ECO:0000256" key="3">
    <source>
        <dbReference type="ARBA" id="ARBA00011952"/>
    </source>
</evidence>
<evidence type="ECO:0000256" key="4">
    <source>
        <dbReference type="ARBA" id="ARBA00022432"/>
    </source>
</evidence>
<reference evidence="10 11" key="1">
    <citation type="submission" date="2018-06" db="EMBL/GenBank/DDBJ databases">
        <title>Extensive metabolic versatility and redundancy in microbially diverse, dynamic hydrothermal sediments.</title>
        <authorList>
            <person name="Dombrowski N."/>
            <person name="Teske A."/>
            <person name="Baker B.J."/>
        </authorList>
    </citation>
    <scope>NUCLEOTIDE SEQUENCE [LARGE SCALE GENOMIC DNA]</scope>
    <source>
        <strain evidence="9">B34_G17</strain>
        <strain evidence="8">B66_G16</strain>
    </source>
</reference>
<protein>
    <recommendedName>
        <fullName evidence="3">glucose-6-phosphate isomerase</fullName>
        <ecNumber evidence="3">5.3.1.9</ecNumber>
    </recommendedName>
</protein>
<dbReference type="EMBL" id="QMQV01000005">
    <property type="protein sequence ID" value="RLE50481.1"/>
    <property type="molecule type" value="Genomic_DNA"/>
</dbReference>
<evidence type="ECO:0000313" key="9">
    <source>
        <dbReference type="EMBL" id="RLE53801.1"/>
    </source>
</evidence>
<dbReference type="GO" id="GO:0005737">
    <property type="term" value="C:cytoplasm"/>
    <property type="evidence" value="ECO:0007669"/>
    <property type="project" value="InterPro"/>
</dbReference>
<evidence type="ECO:0000313" key="8">
    <source>
        <dbReference type="EMBL" id="RLE50481.1"/>
    </source>
</evidence>
<comment type="caution">
    <text evidence="8">The sequence shown here is derived from an EMBL/GenBank/DDBJ whole genome shotgun (WGS) entry which is preliminary data.</text>
</comment>
<evidence type="ECO:0000259" key="7">
    <source>
        <dbReference type="Pfam" id="PF06560"/>
    </source>
</evidence>
<dbReference type="CDD" id="cd02218">
    <property type="entry name" value="cupin_PGI"/>
    <property type="match status" value="1"/>
</dbReference>
<dbReference type="Proteomes" id="UP000272051">
    <property type="component" value="Unassembled WGS sequence"/>
</dbReference>
<keyword evidence="8" id="KW-0413">Isomerase</keyword>
<accession>A0A497EU65</accession>
<evidence type="ECO:0000256" key="6">
    <source>
        <dbReference type="ARBA" id="ARBA00029321"/>
    </source>
</evidence>
<dbReference type="EC" id="5.3.1.9" evidence="3"/>
<evidence type="ECO:0000256" key="2">
    <source>
        <dbReference type="ARBA" id="ARBA00006542"/>
    </source>
</evidence>
<dbReference type="GO" id="GO:0006096">
    <property type="term" value="P:glycolytic process"/>
    <property type="evidence" value="ECO:0007669"/>
    <property type="project" value="UniProtKB-UniPathway"/>
</dbReference>